<name>D6WLI3_TRICA</name>
<evidence type="ECO:0000256" key="1">
    <source>
        <dbReference type="SAM" id="MobiDB-lite"/>
    </source>
</evidence>
<reference evidence="2 3" key="1">
    <citation type="journal article" date="2008" name="Nature">
        <title>The genome of the model beetle and pest Tribolium castaneum.</title>
        <authorList>
            <consortium name="Tribolium Genome Sequencing Consortium"/>
            <person name="Richards S."/>
            <person name="Gibbs R.A."/>
            <person name="Weinstock G.M."/>
            <person name="Brown S.J."/>
            <person name="Denell R."/>
            <person name="Beeman R.W."/>
            <person name="Gibbs R."/>
            <person name="Beeman R.W."/>
            <person name="Brown S.J."/>
            <person name="Bucher G."/>
            <person name="Friedrich M."/>
            <person name="Grimmelikhuijzen C.J."/>
            <person name="Klingler M."/>
            <person name="Lorenzen M."/>
            <person name="Richards S."/>
            <person name="Roth S."/>
            <person name="Schroder R."/>
            <person name="Tautz D."/>
            <person name="Zdobnov E.M."/>
            <person name="Muzny D."/>
            <person name="Gibbs R.A."/>
            <person name="Weinstock G.M."/>
            <person name="Attaway T."/>
            <person name="Bell S."/>
            <person name="Buhay C.J."/>
            <person name="Chandrabose M.N."/>
            <person name="Chavez D."/>
            <person name="Clerk-Blankenburg K.P."/>
            <person name="Cree A."/>
            <person name="Dao M."/>
            <person name="Davis C."/>
            <person name="Chacko J."/>
            <person name="Dinh H."/>
            <person name="Dugan-Rocha S."/>
            <person name="Fowler G."/>
            <person name="Garner T.T."/>
            <person name="Garnes J."/>
            <person name="Gnirke A."/>
            <person name="Hawes A."/>
            <person name="Hernandez J."/>
            <person name="Hines S."/>
            <person name="Holder M."/>
            <person name="Hume J."/>
            <person name="Jhangiani S.N."/>
            <person name="Joshi V."/>
            <person name="Khan Z.M."/>
            <person name="Jackson L."/>
            <person name="Kovar C."/>
            <person name="Kowis A."/>
            <person name="Lee S."/>
            <person name="Lewis L.R."/>
            <person name="Margolis J."/>
            <person name="Morgan M."/>
            <person name="Nazareth L.V."/>
            <person name="Nguyen N."/>
            <person name="Okwuonu G."/>
            <person name="Parker D."/>
            <person name="Richards S."/>
            <person name="Ruiz S.J."/>
            <person name="Santibanez J."/>
            <person name="Savard J."/>
            <person name="Scherer S.E."/>
            <person name="Schneider B."/>
            <person name="Sodergren E."/>
            <person name="Tautz D."/>
            <person name="Vattahil S."/>
            <person name="Villasana D."/>
            <person name="White C.S."/>
            <person name="Wright R."/>
            <person name="Park Y."/>
            <person name="Beeman R.W."/>
            <person name="Lord J."/>
            <person name="Oppert B."/>
            <person name="Lorenzen M."/>
            <person name="Brown S."/>
            <person name="Wang L."/>
            <person name="Savard J."/>
            <person name="Tautz D."/>
            <person name="Richards S."/>
            <person name="Weinstock G."/>
            <person name="Gibbs R.A."/>
            <person name="Liu Y."/>
            <person name="Worley K."/>
            <person name="Weinstock G."/>
            <person name="Elsik C.G."/>
            <person name="Reese J.T."/>
            <person name="Elhaik E."/>
            <person name="Landan G."/>
            <person name="Graur D."/>
            <person name="Arensburger P."/>
            <person name="Atkinson P."/>
            <person name="Beeman R.W."/>
            <person name="Beidler J."/>
            <person name="Brown S.J."/>
            <person name="Demuth J.P."/>
            <person name="Drury D.W."/>
            <person name="Du Y.Z."/>
            <person name="Fujiwara H."/>
            <person name="Lorenzen M."/>
            <person name="Maselli V."/>
            <person name="Osanai M."/>
            <person name="Park Y."/>
            <person name="Robertson H.M."/>
            <person name="Tu Z."/>
            <person name="Wang J.J."/>
            <person name="Wang S."/>
            <person name="Richards S."/>
            <person name="Song H."/>
            <person name="Zhang L."/>
            <person name="Sodergren E."/>
            <person name="Werner D."/>
            <person name="Stanke M."/>
            <person name="Morgenstern B."/>
            <person name="Solovyev V."/>
            <person name="Kosarev P."/>
            <person name="Brown G."/>
            <person name="Chen H.C."/>
            <person name="Ermolaeva O."/>
            <person name="Hlavina W."/>
            <person name="Kapustin Y."/>
            <person name="Kiryutin B."/>
            <person name="Kitts P."/>
            <person name="Maglott D."/>
            <person name="Pruitt K."/>
            <person name="Sapojnikov V."/>
            <person name="Souvorov A."/>
            <person name="Mackey A.J."/>
            <person name="Waterhouse R.M."/>
            <person name="Wyder S."/>
            <person name="Zdobnov E.M."/>
            <person name="Zdobnov E.M."/>
            <person name="Wyder S."/>
            <person name="Kriventseva E.V."/>
            <person name="Kadowaki T."/>
            <person name="Bork P."/>
            <person name="Aranda M."/>
            <person name="Bao R."/>
            <person name="Beermann A."/>
            <person name="Berns N."/>
            <person name="Bolognesi R."/>
            <person name="Bonneton F."/>
            <person name="Bopp D."/>
            <person name="Brown S.J."/>
            <person name="Bucher G."/>
            <person name="Butts T."/>
            <person name="Chaumot A."/>
            <person name="Denell R.E."/>
            <person name="Ferrier D.E."/>
            <person name="Friedrich M."/>
            <person name="Gordon C.M."/>
            <person name="Jindra M."/>
            <person name="Klingler M."/>
            <person name="Lan Q."/>
            <person name="Lattorff H.M."/>
            <person name="Laudet V."/>
            <person name="von Levetsow C."/>
            <person name="Liu Z."/>
            <person name="Lutz R."/>
            <person name="Lynch J.A."/>
            <person name="da Fonseca R.N."/>
            <person name="Posnien N."/>
            <person name="Reuter R."/>
            <person name="Roth S."/>
            <person name="Savard J."/>
            <person name="Schinko J.B."/>
            <person name="Schmitt C."/>
            <person name="Schoppmeier M."/>
            <person name="Schroder R."/>
            <person name="Shippy T.D."/>
            <person name="Simonnet F."/>
            <person name="Marques-Souza H."/>
            <person name="Tautz D."/>
            <person name="Tomoyasu Y."/>
            <person name="Trauner J."/>
            <person name="Van der Zee M."/>
            <person name="Vervoort M."/>
            <person name="Wittkopp N."/>
            <person name="Wimmer E.A."/>
            <person name="Yang X."/>
            <person name="Jones A.K."/>
            <person name="Sattelle D.B."/>
            <person name="Ebert P.R."/>
            <person name="Nelson D."/>
            <person name="Scott J.G."/>
            <person name="Beeman R.W."/>
            <person name="Muthukrishnan S."/>
            <person name="Kramer K.J."/>
            <person name="Arakane Y."/>
            <person name="Beeman R.W."/>
            <person name="Zhu Q."/>
            <person name="Hogenkamp D."/>
            <person name="Dixit R."/>
            <person name="Oppert B."/>
            <person name="Jiang H."/>
            <person name="Zou Z."/>
            <person name="Marshall J."/>
            <person name="Elpidina E."/>
            <person name="Vinokurov K."/>
            <person name="Oppert C."/>
            <person name="Zou Z."/>
            <person name="Evans J."/>
            <person name="Lu Z."/>
            <person name="Zhao P."/>
            <person name="Sumathipala N."/>
            <person name="Altincicek B."/>
            <person name="Vilcinskas A."/>
            <person name="Williams M."/>
            <person name="Hultmark D."/>
            <person name="Hetru C."/>
            <person name="Jiang H."/>
            <person name="Grimmelikhuijzen C.J."/>
            <person name="Hauser F."/>
            <person name="Cazzamali G."/>
            <person name="Williamson M."/>
            <person name="Park Y."/>
            <person name="Li B."/>
            <person name="Tanaka Y."/>
            <person name="Predel R."/>
            <person name="Neupert S."/>
            <person name="Schachtner J."/>
            <person name="Verleyen P."/>
            <person name="Raible F."/>
            <person name="Bork P."/>
            <person name="Friedrich M."/>
            <person name="Walden K.K."/>
            <person name="Robertson H.M."/>
            <person name="Angeli S."/>
            <person name="Foret S."/>
            <person name="Bucher G."/>
            <person name="Schuetz S."/>
            <person name="Maleszka R."/>
            <person name="Wimmer E.A."/>
            <person name="Beeman R.W."/>
            <person name="Lorenzen M."/>
            <person name="Tomoyasu Y."/>
            <person name="Miller S.C."/>
            <person name="Grossmann D."/>
            <person name="Bucher G."/>
        </authorList>
    </citation>
    <scope>NUCLEOTIDE SEQUENCE [LARGE SCALE GENOMIC DNA]</scope>
    <source>
        <strain evidence="2 3">Georgia GA2</strain>
    </source>
</reference>
<reference evidence="2 3" key="2">
    <citation type="journal article" date="2010" name="Nucleic Acids Res.">
        <title>BeetleBase in 2010: revisions to provide comprehensive genomic information for Tribolium castaneum.</title>
        <authorList>
            <person name="Kim H.S."/>
            <person name="Murphy T."/>
            <person name="Xia J."/>
            <person name="Caragea D."/>
            <person name="Park Y."/>
            <person name="Beeman R.W."/>
            <person name="Lorenzen M.D."/>
            <person name="Butcher S."/>
            <person name="Manak J.R."/>
            <person name="Brown S.J."/>
        </authorList>
    </citation>
    <scope>GENOME REANNOTATION</scope>
    <source>
        <strain evidence="2 3">Georgia GA2</strain>
    </source>
</reference>
<feature type="region of interest" description="Disordered" evidence="1">
    <location>
        <begin position="172"/>
        <end position="205"/>
    </location>
</feature>
<organism evidence="2 3">
    <name type="scientific">Tribolium castaneum</name>
    <name type="common">Red flour beetle</name>
    <dbReference type="NCBI Taxonomy" id="7070"/>
    <lineage>
        <taxon>Eukaryota</taxon>
        <taxon>Metazoa</taxon>
        <taxon>Ecdysozoa</taxon>
        <taxon>Arthropoda</taxon>
        <taxon>Hexapoda</taxon>
        <taxon>Insecta</taxon>
        <taxon>Pterygota</taxon>
        <taxon>Neoptera</taxon>
        <taxon>Endopterygota</taxon>
        <taxon>Coleoptera</taxon>
        <taxon>Polyphaga</taxon>
        <taxon>Cucujiformia</taxon>
        <taxon>Tenebrionidae</taxon>
        <taxon>Tenebrionidae incertae sedis</taxon>
        <taxon>Tribolium</taxon>
    </lineage>
</organism>
<protein>
    <submittedName>
        <fullName evidence="2">Uncharacterized protein</fullName>
    </submittedName>
</protein>
<sequence length="243" mass="27347">MAILEYVQEHYKAVKARTSVRFYDMSWTFCGICRENYLGLLWCAEMGSVLERQTPRSAITSPVIHRIETPNRIRPTITKISPSSRRKPSQNPGFEPLVSPEAPNPSVPRRSPDWLGSPPKCEIFAFVVCPWRGGPRTITYRLLSLSGAPPPPPPRLAWRRMQISMAAAAATRRVTTRPASQSSAQVGRMSSSALRGAHTTKHNVEKSSDAAVIGENQNMLRRVRNKEKVGWNKCDWAVCRFEF</sequence>
<feature type="region of interest" description="Disordered" evidence="1">
    <location>
        <begin position="74"/>
        <end position="112"/>
    </location>
</feature>
<proteinExistence type="predicted"/>
<evidence type="ECO:0000313" key="3">
    <source>
        <dbReference type="Proteomes" id="UP000007266"/>
    </source>
</evidence>
<keyword evidence="3" id="KW-1185">Reference proteome</keyword>
<evidence type="ECO:0000313" key="2">
    <source>
        <dbReference type="EMBL" id="EFA03447.1"/>
    </source>
</evidence>
<gene>
    <name evidence="2" type="primary">GLEAN_13438</name>
    <name evidence="2" type="ORF">TcasGA2_TC013438</name>
</gene>
<dbReference type="Proteomes" id="UP000007266">
    <property type="component" value="Linkage group 5"/>
</dbReference>
<dbReference type="AlphaFoldDB" id="D6WLI3"/>
<feature type="compositionally biased region" description="Polar residues" evidence="1">
    <location>
        <begin position="180"/>
        <end position="193"/>
    </location>
</feature>
<dbReference type="InParanoid" id="D6WLI3"/>
<dbReference type="HOGENOM" id="CLU_1143871_0_0_1"/>
<accession>D6WLI3</accession>
<dbReference type="EMBL" id="KQ971343">
    <property type="protein sequence ID" value="EFA03447.1"/>
    <property type="molecule type" value="Genomic_DNA"/>
</dbReference>